<feature type="region of interest" description="Disordered" evidence="1">
    <location>
        <begin position="1"/>
        <end position="21"/>
    </location>
</feature>
<dbReference type="EC" id="2.7.7.13" evidence="4"/>
<keyword evidence="4" id="KW-0808">Transferase</keyword>
<evidence type="ECO:0000259" key="3">
    <source>
        <dbReference type="Pfam" id="PF22640"/>
    </source>
</evidence>
<dbReference type="RefSeq" id="WP_126413013.1">
    <property type="nucleotide sequence ID" value="NZ_JASPER010000002.1"/>
</dbReference>
<name>A0A3S4VHN8_ACTVI</name>
<dbReference type="GO" id="GO:0009298">
    <property type="term" value="P:GDP-mannose biosynthetic process"/>
    <property type="evidence" value="ECO:0007669"/>
    <property type="project" value="TreeGrafter"/>
</dbReference>
<evidence type="ECO:0000259" key="2">
    <source>
        <dbReference type="Pfam" id="PF00483"/>
    </source>
</evidence>
<protein>
    <submittedName>
        <fullName evidence="4">Mannose-1-phosphate guanylyltransferase rfbM</fullName>
        <ecNumber evidence="4">2.7.7.13</ecNumber>
    </submittedName>
</protein>
<dbReference type="SUPFAM" id="SSF159283">
    <property type="entry name" value="Guanosine diphospho-D-mannose pyrophosphorylase/mannose-6-phosphate isomerase linker domain"/>
    <property type="match status" value="1"/>
</dbReference>
<dbReference type="InterPro" id="IPR049577">
    <property type="entry name" value="GMPP_N"/>
</dbReference>
<dbReference type="PANTHER" id="PTHR46390">
    <property type="entry name" value="MANNOSE-1-PHOSPHATE GUANYLYLTRANSFERASE"/>
    <property type="match status" value="1"/>
</dbReference>
<dbReference type="EMBL" id="LR134477">
    <property type="protein sequence ID" value="VEI14321.1"/>
    <property type="molecule type" value="Genomic_DNA"/>
</dbReference>
<dbReference type="InterPro" id="IPR005835">
    <property type="entry name" value="NTP_transferase_dom"/>
</dbReference>
<dbReference type="AlphaFoldDB" id="A0A3S4VHN8"/>
<gene>
    <name evidence="4" type="primary">rfbM</name>
    <name evidence="4" type="ORF">NCTC10951_00174</name>
</gene>
<organism evidence="4 5">
    <name type="scientific">Actinomyces viscosus</name>
    <dbReference type="NCBI Taxonomy" id="1656"/>
    <lineage>
        <taxon>Bacteria</taxon>
        <taxon>Bacillati</taxon>
        <taxon>Actinomycetota</taxon>
        <taxon>Actinomycetes</taxon>
        <taxon>Actinomycetales</taxon>
        <taxon>Actinomycetaceae</taxon>
        <taxon>Actinomyces</taxon>
    </lineage>
</organism>
<accession>A0A3S4VHN8</accession>
<feature type="domain" description="Nucleotidyl transferase" evidence="2">
    <location>
        <begin position="23"/>
        <end position="303"/>
    </location>
</feature>
<dbReference type="Pfam" id="PF22640">
    <property type="entry name" value="ManC_GMP_beta-helix"/>
    <property type="match status" value="1"/>
</dbReference>
<dbReference type="Proteomes" id="UP000268658">
    <property type="component" value="Chromosome"/>
</dbReference>
<dbReference type="KEGG" id="avc:NCTC10951_00174"/>
<feature type="region of interest" description="Disordered" evidence="1">
    <location>
        <begin position="314"/>
        <end position="342"/>
    </location>
</feature>
<dbReference type="Gene3D" id="3.90.550.10">
    <property type="entry name" value="Spore Coat Polysaccharide Biosynthesis Protein SpsA, Chain A"/>
    <property type="match status" value="1"/>
</dbReference>
<dbReference type="SUPFAM" id="SSF53448">
    <property type="entry name" value="Nucleotide-diphospho-sugar transferases"/>
    <property type="match status" value="1"/>
</dbReference>
<evidence type="ECO:0000313" key="5">
    <source>
        <dbReference type="Proteomes" id="UP000268658"/>
    </source>
</evidence>
<reference evidence="4 5" key="1">
    <citation type="submission" date="2018-12" db="EMBL/GenBank/DDBJ databases">
        <authorList>
            <consortium name="Pathogen Informatics"/>
        </authorList>
    </citation>
    <scope>NUCLEOTIDE SEQUENCE [LARGE SCALE GENOMIC DNA]</scope>
    <source>
        <strain evidence="4 5">NCTC10951</strain>
    </source>
</reference>
<dbReference type="PANTHER" id="PTHR46390:SF1">
    <property type="entry name" value="MANNOSE-1-PHOSPHATE GUANYLYLTRANSFERASE"/>
    <property type="match status" value="1"/>
</dbReference>
<dbReference type="InterPro" id="IPR051161">
    <property type="entry name" value="Mannose-6P_isomerase_type2"/>
</dbReference>
<evidence type="ECO:0000313" key="4">
    <source>
        <dbReference type="EMBL" id="VEI14321.1"/>
    </source>
</evidence>
<dbReference type="GO" id="GO:0004475">
    <property type="term" value="F:mannose-1-phosphate guanylyltransferase (GTP) activity"/>
    <property type="evidence" value="ECO:0007669"/>
    <property type="project" value="UniProtKB-EC"/>
</dbReference>
<feature type="compositionally biased region" description="Acidic residues" evidence="1">
    <location>
        <begin position="322"/>
        <end position="337"/>
    </location>
</feature>
<dbReference type="CDD" id="cd02509">
    <property type="entry name" value="GDP-M1P_Guanylyltransferase"/>
    <property type="match status" value="1"/>
</dbReference>
<dbReference type="Pfam" id="PF00483">
    <property type="entry name" value="NTP_transferase"/>
    <property type="match status" value="1"/>
</dbReference>
<dbReference type="OrthoDB" id="9806359at2"/>
<keyword evidence="4" id="KW-0548">Nucleotidyltransferase</keyword>
<dbReference type="InterPro" id="IPR054566">
    <property type="entry name" value="ManC/GMP-like_b-helix"/>
</dbReference>
<sequence length="407" mass="41614">MAVTDTPGNPPGNSGGSAPAIHAIIPAGGAGTRLWPLSRRHRPKFLLDLTGAGHSLLQDTVERLAPLTATTTIVTGVANLAAVADQLPRIPRDNLLAEPSPRDSMAAIGLAAAVIARRHGRDAVVGSFAADHTVADRAAFADAVRQAALLAEQGWVVTIGIEATGPSTAFGYIHAGEPTDVPGAPDGRKVVGFTEKPDAATAAAYLATGDYRWNAGMFVVRAGVLLDHLADLRPQLAAGIEAIAAAWDTPEREEVLAERWPALEKIAIDHAIAEPVAAAGGVATVPVSMGWNDVGGFDALTELIAPRTEGPAAGAGVLDGVDSADDADSANDSDDSASEALRPEVRVIGSDGALIASTSRRTVVLLGVPGTVVVDTPDALLVTTPEHAQDVKGVVDALKAAGREDLL</sequence>
<proteinExistence type="predicted"/>
<feature type="domain" description="MannoseP isomerase/GMP-like beta-helix" evidence="3">
    <location>
        <begin position="349"/>
        <end position="398"/>
    </location>
</feature>
<dbReference type="InterPro" id="IPR029044">
    <property type="entry name" value="Nucleotide-diphossugar_trans"/>
</dbReference>
<evidence type="ECO:0000256" key="1">
    <source>
        <dbReference type="SAM" id="MobiDB-lite"/>
    </source>
</evidence>